<keyword evidence="3" id="KW-1185">Reference proteome</keyword>
<name>A0A366DS74_9BACI</name>
<evidence type="ECO:0000313" key="3">
    <source>
        <dbReference type="Proteomes" id="UP000252254"/>
    </source>
</evidence>
<dbReference type="InterPro" id="IPR009319">
    <property type="entry name" value="Phage_A118_VSP1"/>
</dbReference>
<dbReference type="RefSeq" id="WP_113870152.1">
    <property type="nucleotide sequence ID" value="NZ_BAABQN010000017.1"/>
</dbReference>
<dbReference type="Proteomes" id="UP000252254">
    <property type="component" value="Unassembled WGS sequence"/>
</dbReference>
<gene>
    <name evidence="2" type="ORF">DES48_11722</name>
</gene>
<protein>
    <submittedName>
        <fullName evidence="2">Minor capsid protein 2</fullName>
    </submittedName>
</protein>
<evidence type="ECO:0000313" key="2">
    <source>
        <dbReference type="EMBL" id="RBO92058.1"/>
    </source>
</evidence>
<proteinExistence type="predicted"/>
<comment type="caution">
    <text evidence="2">The sequence shown here is derived from an EMBL/GenBank/DDBJ whole genome shotgun (WGS) entry which is preliminary data.</text>
</comment>
<dbReference type="OrthoDB" id="3197444at2"/>
<reference evidence="2 3" key="1">
    <citation type="submission" date="2018-06" db="EMBL/GenBank/DDBJ databases">
        <title>Genomic Encyclopedia of Type Strains, Phase IV (KMG-IV): sequencing the most valuable type-strain genomes for metagenomic binning, comparative biology and taxonomic classification.</title>
        <authorList>
            <person name="Goeker M."/>
        </authorList>
    </citation>
    <scope>NUCLEOTIDE SEQUENCE [LARGE SCALE GENOMIC DNA]</scope>
    <source>
        <strain evidence="2 3">DSM 15140</strain>
    </source>
</reference>
<sequence>MDKRELQNLSQPVTDVYLGIEEQILLNIAKRLAKHNSLLTEDNIQSWQVQALSELEGLSQENIQFMSSKSGKTIEEVRKALEKAGYNMIEDNENILKRAAKEGLLNEAPPVAESSAIASILESYERQSRETLNLVNSTMLNQSEQAYLDIINRTTGEVLSGASTPQQALRKTVIEWAETGTPALIDKSGKRWSSEAYISTVMRSTSNNVANDMQETRFDEYGNDLVEISSHSGARPKCAPYQGRIFSRSGNHPRYPALGSTSIGEPDGLFGINCGHVQYVYIEGISKQRYKPRDPEVNDKAYERSQKQRYLERQIRYAKREKAMLEELGDKEGIERAQRKILNRQDNMRQFIKSTNRTRRRNREQIS</sequence>
<dbReference type="Pfam" id="PF06152">
    <property type="entry name" value="Phage_min_cap2"/>
    <property type="match status" value="1"/>
</dbReference>
<dbReference type="GO" id="GO:0005198">
    <property type="term" value="F:structural molecule activity"/>
    <property type="evidence" value="ECO:0007669"/>
    <property type="project" value="InterPro"/>
</dbReference>
<dbReference type="EMBL" id="QNRI01000017">
    <property type="protein sequence ID" value="RBO92058.1"/>
    <property type="molecule type" value="Genomic_DNA"/>
</dbReference>
<feature type="compositionally biased region" description="Basic residues" evidence="1">
    <location>
        <begin position="356"/>
        <end position="367"/>
    </location>
</feature>
<evidence type="ECO:0000256" key="1">
    <source>
        <dbReference type="SAM" id="MobiDB-lite"/>
    </source>
</evidence>
<dbReference type="AlphaFoldDB" id="A0A366DS74"/>
<organism evidence="2 3">
    <name type="scientific">Paraliobacillus ryukyuensis</name>
    <dbReference type="NCBI Taxonomy" id="200904"/>
    <lineage>
        <taxon>Bacteria</taxon>
        <taxon>Bacillati</taxon>
        <taxon>Bacillota</taxon>
        <taxon>Bacilli</taxon>
        <taxon>Bacillales</taxon>
        <taxon>Bacillaceae</taxon>
        <taxon>Paraliobacillus</taxon>
    </lineage>
</organism>
<accession>A0A366DS74</accession>
<dbReference type="STRING" id="200904.GCA_900168775_03138"/>
<feature type="region of interest" description="Disordered" evidence="1">
    <location>
        <begin position="345"/>
        <end position="367"/>
    </location>
</feature>